<dbReference type="SMART" id="SM00091">
    <property type="entry name" value="PAS"/>
    <property type="match status" value="1"/>
</dbReference>
<feature type="domain" description="PAC" evidence="3">
    <location>
        <begin position="436"/>
        <end position="489"/>
    </location>
</feature>
<dbReference type="GO" id="GO:0016020">
    <property type="term" value="C:membrane"/>
    <property type="evidence" value="ECO:0007669"/>
    <property type="project" value="InterPro"/>
</dbReference>
<feature type="transmembrane region" description="Helical" evidence="1">
    <location>
        <begin position="278"/>
        <end position="300"/>
    </location>
</feature>
<dbReference type="PROSITE" id="PS50113">
    <property type="entry name" value="PAC"/>
    <property type="match status" value="1"/>
</dbReference>
<sequence length="824" mass="94255">MKINNKVRVILLILLVLLISGACAASYHYILGNIRHQEKESVLQDIKRVRYLISDSRDSLNVVSADFSAWDDTLEFVKNPSRKYVLENLNYNSLENSRIDMFAVLDNSDKLKYIKVYDSKQGKDIETPREVIDFINKNSRELSQHMNVYSVGSGIISVNGQPMIISFRPITDSKYEAPIGGTVIIGRYIRDRFIDKGEHIIDANLSIEEARSSDNRYGVFIGNDSRVRILDQDDALIEINDKNNITGYSIIRGTDNNPIFAIKIHENRTLYNEGIKSLYFYILLVVIFAVLVFVMCLTLLRVHIIKPIESMSREVSNIELNDDKISKIRVKGNDELTQLSIEINSMIKRIEYSNKKIQDSEKQLKLVLEGANAGFWDWDIENNYIYFDEKFLTILGYSQGELPNSSEVWRKIVHEDDLDYSLKCFQNSLGKSVNIHIIEQRVRTKSDDYKWILNQCKVVRYDKDNNPKRMTGIITDITDKKKQEEELRYLNYYDKLTGLFNRGYYEYVIEKVSKSSSLPVSIIMGDLNGLKIANDTLGHAQGDKLLAEAANILKDISGPNALISRYGGDEFVVILENIDSIKANEICLAIKNECSNRKIGSIYVNIALGCSTKYDASQDINEIIKEAEERMYRNKLLEDRSARNSIIASLTRTLEEKSHETKEHAYRIYNLCVKIGGILGLSTDKLDELYLLARLHDIGKIGIDSKILNKPGKLNDEEWEIMRNHSEIGYRIAASTPDLMHIAYGILTHHERYDGTGYPKGLKGEQIPLLSRLLAIVDAFDVMTHDRPYKVRMTVAEAIEELKRCSGKQFDPNLVEICIMAFKS</sequence>
<dbReference type="InterPro" id="IPR013655">
    <property type="entry name" value="PAS_fold_3"/>
</dbReference>
<dbReference type="InterPro" id="IPR037522">
    <property type="entry name" value="HD_GYP_dom"/>
</dbReference>
<dbReference type="InterPro" id="IPR000160">
    <property type="entry name" value="GGDEF_dom"/>
</dbReference>
<evidence type="ECO:0000313" key="8">
    <source>
        <dbReference type="Proteomes" id="UP000622687"/>
    </source>
</evidence>
<dbReference type="RefSeq" id="WP_211143498.1">
    <property type="nucleotide sequence ID" value="NZ_JAEEGB010000018.1"/>
</dbReference>
<organism evidence="7 8">
    <name type="scientific">Clostridium aciditolerans</name>
    <dbReference type="NCBI Taxonomy" id="339861"/>
    <lineage>
        <taxon>Bacteria</taxon>
        <taxon>Bacillati</taxon>
        <taxon>Bacillota</taxon>
        <taxon>Clostridia</taxon>
        <taxon>Eubacteriales</taxon>
        <taxon>Clostridiaceae</taxon>
        <taxon>Clostridium</taxon>
    </lineage>
</organism>
<evidence type="ECO:0000259" key="2">
    <source>
        <dbReference type="PROSITE" id="PS50112"/>
    </source>
</evidence>
<reference evidence="7" key="1">
    <citation type="submission" date="2020-12" db="EMBL/GenBank/DDBJ databases">
        <title>Clostridium thailandense sp. nov., a novel acetogenic bacterium isolated from peat land soil in Thailand.</title>
        <authorList>
            <person name="Chaikitkaew S."/>
            <person name="Birkeland N.K."/>
        </authorList>
    </citation>
    <scope>NUCLEOTIDE SEQUENCE</scope>
    <source>
        <strain evidence="7">DSM 17425</strain>
    </source>
</reference>
<dbReference type="PROSITE" id="PS50885">
    <property type="entry name" value="HAMP"/>
    <property type="match status" value="1"/>
</dbReference>
<evidence type="ECO:0000259" key="5">
    <source>
        <dbReference type="PROSITE" id="PS50887"/>
    </source>
</evidence>
<evidence type="ECO:0000259" key="3">
    <source>
        <dbReference type="PROSITE" id="PS50113"/>
    </source>
</evidence>
<protein>
    <submittedName>
        <fullName evidence="7">Diguanylate cyclase</fullName>
    </submittedName>
</protein>
<keyword evidence="1" id="KW-1133">Transmembrane helix</keyword>
<dbReference type="PROSITE" id="PS51257">
    <property type="entry name" value="PROKAR_LIPOPROTEIN"/>
    <property type="match status" value="1"/>
</dbReference>
<dbReference type="InterPro" id="IPR003660">
    <property type="entry name" value="HAMP_dom"/>
</dbReference>
<dbReference type="Gene3D" id="6.10.340.10">
    <property type="match status" value="1"/>
</dbReference>
<dbReference type="SUPFAM" id="SSF55073">
    <property type="entry name" value="Nucleotide cyclase"/>
    <property type="match status" value="1"/>
</dbReference>
<keyword evidence="1" id="KW-0472">Membrane</keyword>
<dbReference type="Pfam" id="PF00990">
    <property type="entry name" value="GGDEF"/>
    <property type="match status" value="1"/>
</dbReference>
<gene>
    <name evidence="7" type="ORF">I6U51_15520</name>
</gene>
<dbReference type="InterPro" id="IPR000700">
    <property type="entry name" value="PAS-assoc_C"/>
</dbReference>
<feature type="domain" description="GGDEF" evidence="5">
    <location>
        <begin position="518"/>
        <end position="651"/>
    </location>
</feature>
<evidence type="ECO:0000313" key="7">
    <source>
        <dbReference type="EMBL" id="MBI6874091.1"/>
    </source>
</evidence>
<dbReference type="CDD" id="cd01949">
    <property type="entry name" value="GGDEF"/>
    <property type="match status" value="1"/>
</dbReference>
<dbReference type="SMART" id="SM00086">
    <property type="entry name" value="PAC"/>
    <property type="match status" value="1"/>
</dbReference>
<dbReference type="InterPro" id="IPR035965">
    <property type="entry name" value="PAS-like_dom_sf"/>
</dbReference>
<feature type="domain" description="PAS" evidence="2">
    <location>
        <begin position="360"/>
        <end position="432"/>
    </location>
</feature>
<dbReference type="InterPro" id="IPR001610">
    <property type="entry name" value="PAC"/>
</dbReference>
<dbReference type="AlphaFoldDB" id="A0A934I314"/>
<dbReference type="InterPro" id="IPR043128">
    <property type="entry name" value="Rev_trsase/Diguanyl_cyclase"/>
</dbReference>
<dbReference type="GO" id="GO:0007165">
    <property type="term" value="P:signal transduction"/>
    <property type="evidence" value="ECO:0007669"/>
    <property type="project" value="InterPro"/>
</dbReference>
<dbReference type="NCBIfam" id="TIGR00229">
    <property type="entry name" value="sensory_box"/>
    <property type="match status" value="1"/>
</dbReference>
<dbReference type="SUPFAM" id="SSF109604">
    <property type="entry name" value="HD-domain/PDEase-like"/>
    <property type="match status" value="1"/>
</dbReference>
<dbReference type="PROSITE" id="PS50112">
    <property type="entry name" value="PAS"/>
    <property type="match status" value="1"/>
</dbReference>
<dbReference type="Gene3D" id="3.30.450.20">
    <property type="entry name" value="PAS domain"/>
    <property type="match status" value="1"/>
</dbReference>
<dbReference type="Proteomes" id="UP000622687">
    <property type="component" value="Unassembled WGS sequence"/>
</dbReference>
<name>A0A934I314_9CLOT</name>
<evidence type="ECO:0000256" key="1">
    <source>
        <dbReference type="SAM" id="Phobius"/>
    </source>
</evidence>
<dbReference type="EMBL" id="JAEEGB010000018">
    <property type="protein sequence ID" value="MBI6874091.1"/>
    <property type="molecule type" value="Genomic_DNA"/>
</dbReference>
<dbReference type="NCBIfam" id="TIGR00254">
    <property type="entry name" value="GGDEF"/>
    <property type="match status" value="1"/>
</dbReference>
<feature type="domain" description="HAMP" evidence="4">
    <location>
        <begin position="302"/>
        <end position="355"/>
    </location>
</feature>
<dbReference type="SUPFAM" id="SSF55785">
    <property type="entry name" value="PYP-like sensor domain (PAS domain)"/>
    <property type="match status" value="1"/>
</dbReference>
<dbReference type="InterPro" id="IPR007892">
    <property type="entry name" value="CHASE4"/>
</dbReference>
<keyword evidence="1" id="KW-0812">Transmembrane</keyword>
<comment type="caution">
    <text evidence="7">The sequence shown here is derived from an EMBL/GenBank/DDBJ whole genome shotgun (WGS) entry which is preliminary data.</text>
</comment>
<dbReference type="SMART" id="SM00471">
    <property type="entry name" value="HDc"/>
    <property type="match status" value="1"/>
</dbReference>
<dbReference type="Gene3D" id="3.30.70.270">
    <property type="match status" value="1"/>
</dbReference>
<dbReference type="PANTHER" id="PTHR43155:SF2">
    <property type="entry name" value="CYCLIC DI-GMP PHOSPHODIESTERASE PA4108"/>
    <property type="match status" value="1"/>
</dbReference>
<dbReference type="Pfam" id="PF13487">
    <property type="entry name" value="HD_5"/>
    <property type="match status" value="1"/>
</dbReference>
<dbReference type="Pfam" id="PF08447">
    <property type="entry name" value="PAS_3"/>
    <property type="match status" value="1"/>
</dbReference>
<dbReference type="SMART" id="SM00267">
    <property type="entry name" value="GGDEF"/>
    <property type="match status" value="1"/>
</dbReference>
<keyword evidence="8" id="KW-1185">Reference proteome</keyword>
<dbReference type="InterPro" id="IPR003607">
    <property type="entry name" value="HD/PDEase_dom"/>
</dbReference>
<proteinExistence type="predicted"/>
<dbReference type="PROSITE" id="PS50887">
    <property type="entry name" value="GGDEF"/>
    <property type="match status" value="1"/>
</dbReference>
<dbReference type="CDD" id="cd00077">
    <property type="entry name" value="HDc"/>
    <property type="match status" value="1"/>
</dbReference>
<dbReference type="Gene3D" id="1.10.3210.10">
    <property type="entry name" value="Hypothetical protein af1432"/>
    <property type="match status" value="1"/>
</dbReference>
<feature type="domain" description="HD-GYP" evidence="6">
    <location>
        <begin position="639"/>
        <end position="824"/>
    </location>
</feature>
<dbReference type="PROSITE" id="PS51832">
    <property type="entry name" value="HD_GYP"/>
    <property type="match status" value="1"/>
</dbReference>
<evidence type="ECO:0000259" key="4">
    <source>
        <dbReference type="PROSITE" id="PS50885"/>
    </source>
</evidence>
<dbReference type="InterPro" id="IPR000014">
    <property type="entry name" value="PAS"/>
</dbReference>
<dbReference type="InterPro" id="IPR029787">
    <property type="entry name" value="Nucleotide_cyclase"/>
</dbReference>
<dbReference type="CDD" id="cd06225">
    <property type="entry name" value="HAMP"/>
    <property type="match status" value="1"/>
</dbReference>
<dbReference type="PANTHER" id="PTHR43155">
    <property type="entry name" value="CYCLIC DI-GMP PHOSPHODIESTERASE PA4108-RELATED"/>
    <property type="match status" value="1"/>
</dbReference>
<dbReference type="Pfam" id="PF05228">
    <property type="entry name" value="CHASE4"/>
    <property type="match status" value="1"/>
</dbReference>
<evidence type="ECO:0000259" key="6">
    <source>
        <dbReference type="PROSITE" id="PS51832"/>
    </source>
</evidence>
<accession>A0A934I314</accession>
<dbReference type="CDD" id="cd00130">
    <property type="entry name" value="PAS"/>
    <property type="match status" value="1"/>
</dbReference>